<reference evidence="1 2" key="1">
    <citation type="submission" date="2018-08" db="EMBL/GenBank/DDBJ databases">
        <title>Genomic investigation of the strawberry pathogen Phytophthora fragariae indicates pathogenicity is determined by transcriptional variation in three key races.</title>
        <authorList>
            <person name="Adams T.M."/>
            <person name="Armitage A.D."/>
            <person name="Sobczyk M.K."/>
            <person name="Bates H.J."/>
            <person name="Dunwell J.M."/>
            <person name="Nellist C.F."/>
            <person name="Harrison R.J."/>
        </authorList>
    </citation>
    <scope>NUCLEOTIDE SEQUENCE [LARGE SCALE GENOMIC DNA]</scope>
    <source>
        <strain evidence="1 2">SCRP333</strain>
    </source>
</reference>
<protein>
    <submittedName>
        <fullName evidence="1">Uncharacterized protein</fullName>
    </submittedName>
</protein>
<sequence length="212" mass="23348">MPDVSEQGRVANAPALPRAPQYKGRTIAERRDFMRAYQSYYFVLSAYEKAFNRPNMLPVKHCIEARLMTVAGRLLTTLPPEQADRVGGTADNLVGHCWSLGAAQYLLAVWRWWVAHFNTHNYVTESYHTPFFQSRLGQGYLGVTNGYETPLPITVKANISAAICGGLGADLTTIPTLQSRSGFCFLVAVAGITSGDPTEMHGGTMVVRVHKL</sequence>
<proteinExistence type="predicted"/>
<keyword evidence="2" id="KW-1185">Reference proteome</keyword>
<evidence type="ECO:0000313" key="1">
    <source>
        <dbReference type="EMBL" id="KAE9320932.1"/>
    </source>
</evidence>
<evidence type="ECO:0000313" key="2">
    <source>
        <dbReference type="Proteomes" id="UP000434957"/>
    </source>
</evidence>
<comment type="caution">
    <text evidence="1">The sequence shown here is derived from an EMBL/GenBank/DDBJ whole genome shotgun (WGS) entry which is preliminary data.</text>
</comment>
<accession>A0A6A4E719</accession>
<dbReference type="AlphaFoldDB" id="A0A6A4E719"/>
<gene>
    <name evidence="1" type="ORF">PR003_g17593</name>
</gene>
<dbReference type="Proteomes" id="UP000434957">
    <property type="component" value="Unassembled WGS sequence"/>
</dbReference>
<name>A0A6A4E719_9STRA</name>
<dbReference type="EMBL" id="QXFT01001356">
    <property type="protein sequence ID" value="KAE9320932.1"/>
    <property type="molecule type" value="Genomic_DNA"/>
</dbReference>
<organism evidence="1 2">
    <name type="scientific">Phytophthora rubi</name>
    <dbReference type="NCBI Taxonomy" id="129364"/>
    <lineage>
        <taxon>Eukaryota</taxon>
        <taxon>Sar</taxon>
        <taxon>Stramenopiles</taxon>
        <taxon>Oomycota</taxon>
        <taxon>Peronosporomycetes</taxon>
        <taxon>Peronosporales</taxon>
        <taxon>Peronosporaceae</taxon>
        <taxon>Phytophthora</taxon>
    </lineage>
</organism>